<dbReference type="InterPro" id="IPR042564">
    <property type="entry name" value="CRISPR-Cas6/Csy4_sf"/>
</dbReference>
<evidence type="ECO:0000313" key="2">
    <source>
        <dbReference type="Proteomes" id="UP001172778"/>
    </source>
</evidence>
<name>A0ABT7E1Q0_9NEIS</name>
<dbReference type="Gene3D" id="3.30.70.2540">
    <property type="entry name" value="CRISPR-associated endoribonuclease Cas6/Csy4"/>
    <property type="match status" value="1"/>
</dbReference>
<protein>
    <submittedName>
        <fullName evidence="1">Type I-F CRISPR-associated endoribonuclease Cas6/Csy4</fullName>
    </submittedName>
</protein>
<organism evidence="1 2">
    <name type="scientific">Parachitinimonas caeni</name>
    <dbReference type="NCBI Taxonomy" id="3031301"/>
    <lineage>
        <taxon>Bacteria</taxon>
        <taxon>Pseudomonadati</taxon>
        <taxon>Pseudomonadota</taxon>
        <taxon>Betaproteobacteria</taxon>
        <taxon>Neisseriales</taxon>
        <taxon>Chitinibacteraceae</taxon>
        <taxon>Parachitinimonas</taxon>
    </lineage>
</organism>
<accession>A0ABT7E1Q0</accession>
<reference evidence="1" key="1">
    <citation type="submission" date="2023-03" db="EMBL/GenBank/DDBJ databases">
        <title>Chitinimonas shenzhenensis gen. nov., sp. nov., a novel member of family Burkholderiaceae isolated from activated sludge collected in Shen Zhen, China.</title>
        <authorList>
            <person name="Wang X."/>
        </authorList>
    </citation>
    <scope>NUCLEOTIDE SEQUENCE</scope>
    <source>
        <strain evidence="1">DQS-5</strain>
    </source>
</reference>
<dbReference type="RefSeq" id="WP_284102566.1">
    <property type="nucleotide sequence ID" value="NZ_JARRAF010000034.1"/>
</dbReference>
<sequence>MRNQYVDIFVREPTLLYELHGRLLAAVHGLQTEDAALAVAFPGWKDAPGEFGPLFRVFSAQASLLQDLIGRIRPLTEQNWLYVLPIQTVPDHARTICFARDRANDCYTSSKARRLQRRNPDWVPTQHPRELSVTHVLPMQSASNQQSFQMRIKRKRTAQLGGHQYGLGLLVPDF</sequence>
<dbReference type="InterPro" id="IPR013396">
    <property type="entry name" value="CRISPR-assoc_prot_Csy4"/>
</dbReference>
<gene>
    <name evidence="1" type="ORF">PZA18_19565</name>
</gene>
<comment type="caution">
    <text evidence="1">The sequence shown here is derived from an EMBL/GenBank/DDBJ whole genome shotgun (WGS) entry which is preliminary data.</text>
</comment>
<dbReference type="EMBL" id="JARRAF010000034">
    <property type="protein sequence ID" value="MDK2126246.1"/>
    <property type="molecule type" value="Genomic_DNA"/>
</dbReference>
<evidence type="ECO:0000313" key="1">
    <source>
        <dbReference type="EMBL" id="MDK2126246.1"/>
    </source>
</evidence>
<dbReference type="Pfam" id="PF09618">
    <property type="entry name" value="Cas_Csy4"/>
    <property type="match status" value="1"/>
</dbReference>
<proteinExistence type="predicted"/>
<keyword evidence="2" id="KW-1185">Reference proteome</keyword>
<dbReference type="Proteomes" id="UP001172778">
    <property type="component" value="Unassembled WGS sequence"/>
</dbReference>